<gene>
    <name evidence="2" type="ORF">CSSPJE1EN1_LOCUS9206</name>
</gene>
<feature type="compositionally biased region" description="Low complexity" evidence="1">
    <location>
        <begin position="223"/>
        <end position="260"/>
    </location>
</feature>
<proteinExistence type="predicted"/>
<evidence type="ECO:0000313" key="2">
    <source>
        <dbReference type="EMBL" id="CAK9263728.1"/>
    </source>
</evidence>
<sequence length="596" mass="64715">MELQQPSCFDESLVRGDDHDHGKLIDGEGAERDDHGNPMLFLASLSRTPPENAARRRSTSSSSDGESCRQTQNGSSVNNDVCNQNSAAATTLVHRHRRFFFPEREESEDDDHEGHDGHDGGILVDRRPRKSSTSTPAQHVGTTCREGGGRGASSEHEGSGSGGGMLLGGFTEGETDDGGSSLQLENCDKLGTLGLVEGALLRMLGGGGGGGAAAAAAADSPSLSHSLSQKSSHSSSYKDSPSLSQSLSYKKDSPSLSHSSSYKKDSPSLSHCLSYKKDSPSLSHSLSQKSSTRSLSHSLSQKSSHSLLSHKDSPYLCHSLSQKSTVPENFLDEEDYGKLVETDVLFQCQSHPHPEEDAEIAEEASSSSGPDKDHKERKLLSRLLDQVQTLRREKEQMEQHVMANKQPIFHWDGARICASCVSKRSGRRADKRQSRNCAVNHENLRQTVENAAQMAKAAAEAAQAAALSVAKNSTAVELLLQTLSPSLSSSIAEHLERSVLKCGQNTRCRQTTVANDKSEEEENTDVMKNKKMVLIQMVPTLVQWKVDGEWCCLNRRECLANLLHHSSKVSLLSWEVSLMKASVELLQPTFRGTSVM</sequence>
<feature type="region of interest" description="Disordered" evidence="1">
    <location>
        <begin position="104"/>
        <end position="183"/>
    </location>
</feature>
<protein>
    <submittedName>
        <fullName evidence="2">Uncharacterized protein</fullName>
    </submittedName>
</protein>
<dbReference type="EMBL" id="OZ020111">
    <property type="protein sequence ID" value="CAK9263728.1"/>
    <property type="molecule type" value="Genomic_DNA"/>
</dbReference>
<reference evidence="2" key="1">
    <citation type="submission" date="2024-02" db="EMBL/GenBank/DDBJ databases">
        <authorList>
            <consortium name="ELIXIR-Norway"/>
            <consortium name="Elixir Norway"/>
        </authorList>
    </citation>
    <scope>NUCLEOTIDE SEQUENCE</scope>
</reference>
<organism evidence="2 3">
    <name type="scientific">Sphagnum jensenii</name>
    <dbReference type="NCBI Taxonomy" id="128206"/>
    <lineage>
        <taxon>Eukaryota</taxon>
        <taxon>Viridiplantae</taxon>
        <taxon>Streptophyta</taxon>
        <taxon>Embryophyta</taxon>
        <taxon>Bryophyta</taxon>
        <taxon>Sphagnophytina</taxon>
        <taxon>Sphagnopsida</taxon>
        <taxon>Sphagnales</taxon>
        <taxon>Sphagnaceae</taxon>
        <taxon>Sphagnum</taxon>
    </lineage>
</organism>
<feature type="region of interest" description="Disordered" evidence="1">
    <location>
        <begin position="351"/>
        <end position="376"/>
    </location>
</feature>
<name>A0ABP0WD61_9BRYO</name>
<evidence type="ECO:0000313" key="3">
    <source>
        <dbReference type="Proteomes" id="UP001497444"/>
    </source>
</evidence>
<feature type="compositionally biased region" description="Polar residues" evidence="1">
    <location>
        <begin position="64"/>
        <end position="82"/>
    </location>
</feature>
<dbReference type="Proteomes" id="UP001497444">
    <property type="component" value="Chromosome 16"/>
</dbReference>
<feature type="region of interest" description="Disordered" evidence="1">
    <location>
        <begin position="223"/>
        <end position="308"/>
    </location>
</feature>
<accession>A0ABP0WD61</accession>
<feature type="compositionally biased region" description="Polar residues" evidence="1">
    <location>
        <begin position="131"/>
        <end position="141"/>
    </location>
</feature>
<feature type="compositionally biased region" description="Basic and acidic residues" evidence="1">
    <location>
        <begin position="12"/>
        <end position="36"/>
    </location>
</feature>
<feature type="region of interest" description="Disordered" evidence="1">
    <location>
        <begin position="1"/>
        <end position="82"/>
    </location>
</feature>
<feature type="compositionally biased region" description="Low complexity" evidence="1">
    <location>
        <begin position="280"/>
        <end position="307"/>
    </location>
</feature>
<feature type="compositionally biased region" description="Gly residues" evidence="1">
    <location>
        <begin position="159"/>
        <end position="171"/>
    </location>
</feature>
<keyword evidence="3" id="KW-1185">Reference proteome</keyword>
<evidence type="ECO:0000256" key="1">
    <source>
        <dbReference type="SAM" id="MobiDB-lite"/>
    </source>
</evidence>